<feature type="domain" description="Helicase ATP-binding" evidence="5">
    <location>
        <begin position="24"/>
        <end position="187"/>
    </location>
</feature>
<dbReference type="InterPro" id="IPR014001">
    <property type="entry name" value="Helicase_ATP-bd"/>
</dbReference>
<dbReference type="GO" id="GO:0005524">
    <property type="term" value="F:ATP binding"/>
    <property type="evidence" value="ECO:0007669"/>
    <property type="project" value="UniProtKB-KW"/>
</dbReference>
<dbReference type="GO" id="GO:0004386">
    <property type="term" value="F:helicase activity"/>
    <property type="evidence" value="ECO:0007669"/>
    <property type="project" value="UniProtKB-KW"/>
</dbReference>
<evidence type="ECO:0000256" key="4">
    <source>
        <dbReference type="ARBA" id="ARBA00022840"/>
    </source>
</evidence>
<evidence type="ECO:0000313" key="6">
    <source>
        <dbReference type="EMBL" id="GAG99190.1"/>
    </source>
</evidence>
<organism evidence="6">
    <name type="scientific">marine sediment metagenome</name>
    <dbReference type="NCBI Taxonomy" id="412755"/>
    <lineage>
        <taxon>unclassified sequences</taxon>
        <taxon>metagenomes</taxon>
        <taxon>ecological metagenomes</taxon>
    </lineage>
</organism>
<comment type="caution">
    <text evidence="6">The sequence shown here is derived from an EMBL/GenBank/DDBJ whole genome shotgun (WGS) entry which is preliminary data.</text>
</comment>
<reference evidence="6" key="1">
    <citation type="journal article" date="2014" name="Front. Microbiol.">
        <title>High frequency of phylogenetically diverse reductive dehalogenase-homologous genes in deep subseafloor sedimentary metagenomes.</title>
        <authorList>
            <person name="Kawai M."/>
            <person name="Futagami T."/>
            <person name="Toyoda A."/>
            <person name="Takaki Y."/>
            <person name="Nishi S."/>
            <person name="Hori S."/>
            <person name="Arai W."/>
            <person name="Tsubouchi T."/>
            <person name="Morono Y."/>
            <person name="Uchiyama I."/>
            <person name="Ito T."/>
            <person name="Fujiyama A."/>
            <person name="Inagaki F."/>
            <person name="Takami H."/>
        </authorList>
    </citation>
    <scope>NUCLEOTIDE SEQUENCE</scope>
    <source>
        <strain evidence="6">Expedition CK06-06</strain>
    </source>
</reference>
<dbReference type="AlphaFoldDB" id="X1BVW2"/>
<dbReference type="Pfam" id="PF00270">
    <property type="entry name" value="DEAD"/>
    <property type="match status" value="1"/>
</dbReference>
<dbReference type="PANTHER" id="PTHR18934">
    <property type="entry name" value="ATP-DEPENDENT RNA HELICASE"/>
    <property type="match status" value="1"/>
</dbReference>
<dbReference type="GO" id="GO:0003723">
    <property type="term" value="F:RNA binding"/>
    <property type="evidence" value="ECO:0007669"/>
    <property type="project" value="TreeGrafter"/>
</dbReference>
<keyword evidence="3" id="KW-0347">Helicase</keyword>
<evidence type="ECO:0000256" key="1">
    <source>
        <dbReference type="ARBA" id="ARBA00022741"/>
    </source>
</evidence>
<dbReference type="Gene3D" id="3.40.50.300">
    <property type="entry name" value="P-loop containing nucleotide triphosphate hydrolases"/>
    <property type="match status" value="1"/>
</dbReference>
<accession>X1BVW2</accession>
<feature type="non-terminal residue" evidence="6">
    <location>
        <position position="227"/>
    </location>
</feature>
<dbReference type="PROSITE" id="PS51192">
    <property type="entry name" value="HELICASE_ATP_BIND_1"/>
    <property type="match status" value="1"/>
</dbReference>
<sequence>MSDAIVFREDTPTLAIEPYLNNIIQMVKKYPLSMVIAPTGSGKSIGIPGYLATLGYKVIVSVPTVTAAVSLSRSINIFYPRIKAAHATDYTDEEQENVMVLYATSKYVKNKIMKLYQNGISKPWKFAQIIMLDEYHTGSMDNYLIYALWKYSKEKKKRMPRLLLSSATVQIEKDKNMSVMKILSKRYQIQLSYMHRDYSFVDEQLYKDTAALIFKYNQIDLNGHILV</sequence>
<name>X1BVW2_9ZZZZ</name>
<keyword evidence="1" id="KW-0547">Nucleotide-binding</keyword>
<gene>
    <name evidence="6" type="ORF">S01H4_49406</name>
</gene>
<evidence type="ECO:0000259" key="5">
    <source>
        <dbReference type="PROSITE" id="PS51192"/>
    </source>
</evidence>
<dbReference type="InterPro" id="IPR011545">
    <property type="entry name" value="DEAD/DEAH_box_helicase_dom"/>
</dbReference>
<evidence type="ECO:0000256" key="3">
    <source>
        <dbReference type="ARBA" id="ARBA00022806"/>
    </source>
</evidence>
<evidence type="ECO:0000256" key="2">
    <source>
        <dbReference type="ARBA" id="ARBA00022801"/>
    </source>
</evidence>
<protein>
    <recommendedName>
        <fullName evidence="5">Helicase ATP-binding domain-containing protein</fullName>
    </recommendedName>
</protein>
<proteinExistence type="predicted"/>
<dbReference type="GO" id="GO:0016787">
    <property type="term" value="F:hydrolase activity"/>
    <property type="evidence" value="ECO:0007669"/>
    <property type="project" value="UniProtKB-KW"/>
</dbReference>
<dbReference type="SUPFAM" id="SSF52540">
    <property type="entry name" value="P-loop containing nucleoside triphosphate hydrolases"/>
    <property type="match status" value="1"/>
</dbReference>
<keyword evidence="2" id="KW-0378">Hydrolase</keyword>
<dbReference type="PANTHER" id="PTHR18934:SF91">
    <property type="entry name" value="PRE-MRNA-SPLICING FACTOR ATP-DEPENDENT RNA HELICASE PRP16"/>
    <property type="match status" value="1"/>
</dbReference>
<dbReference type="EMBL" id="BART01027942">
    <property type="protein sequence ID" value="GAG99190.1"/>
    <property type="molecule type" value="Genomic_DNA"/>
</dbReference>
<dbReference type="InterPro" id="IPR027417">
    <property type="entry name" value="P-loop_NTPase"/>
</dbReference>
<keyword evidence="4" id="KW-0067">ATP-binding</keyword>